<evidence type="ECO:0000313" key="3">
    <source>
        <dbReference type="EMBL" id="QJB69073.1"/>
    </source>
</evidence>
<sequence length="129" mass="13688">MKKLLIIAGSALAIAGSSAAYAQSYGQGQWVLSRSAVGGSHYYPGVVASASGNQVTINFDDGTTETRPASQVRPYDWRVGSFIRCIWRPDGNVYGAMIQNISGGGTKLTIRYVDDGIVATVKTGECYSD</sequence>
<proteinExistence type="predicted"/>
<dbReference type="InterPro" id="IPR002999">
    <property type="entry name" value="Tudor"/>
</dbReference>
<dbReference type="SUPFAM" id="SSF63748">
    <property type="entry name" value="Tudor/PWWP/MBT"/>
    <property type="match status" value="1"/>
</dbReference>
<organism evidence="3 4">
    <name type="scientific">Parasphingorhabdus halotolerans</name>
    <dbReference type="NCBI Taxonomy" id="2725558"/>
    <lineage>
        <taxon>Bacteria</taxon>
        <taxon>Pseudomonadati</taxon>
        <taxon>Pseudomonadota</taxon>
        <taxon>Alphaproteobacteria</taxon>
        <taxon>Sphingomonadales</taxon>
        <taxon>Sphingomonadaceae</taxon>
        <taxon>Parasphingorhabdus</taxon>
    </lineage>
</organism>
<reference evidence="3 4" key="1">
    <citation type="submission" date="2020-04" db="EMBL/GenBank/DDBJ databases">
        <title>Genome sequence for Sphingorhabdus sp. strain M1.</title>
        <authorList>
            <person name="Park S.-J."/>
        </authorList>
    </citation>
    <scope>NUCLEOTIDE SEQUENCE [LARGE SCALE GENOMIC DNA]</scope>
    <source>
        <strain evidence="3 4">JK6</strain>
    </source>
</reference>
<feature type="chain" id="PRO_5026125758" description="Tudor domain-containing protein" evidence="1">
    <location>
        <begin position="23"/>
        <end position="129"/>
    </location>
</feature>
<evidence type="ECO:0000313" key="4">
    <source>
        <dbReference type="Proteomes" id="UP000501600"/>
    </source>
</evidence>
<name>A0A6H2DM60_9SPHN</name>
<keyword evidence="1" id="KW-0732">Signal</keyword>
<evidence type="ECO:0000259" key="2">
    <source>
        <dbReference type="PROSITE" id="PS50304"/>
    </source>
</evidence>
<dbReference type="Proteomes" id="UP000501600">
    <property type="component" value="Chromosome"/>
</dbReference>
<keyword evidence="4" id="KW-1185">Reference proteome</keyword>
<feature type="domain" description="Tudor" evidence="2">
    <location>
        <begin position="76"/>
        <end position="129"/>
    </location>
</feature>
<dbReference type="KEGG" id="phao:HF685_07065"/>
<protein>
    <recommendedName>
        <fullName evidence="2">Tudor domain-containing protein</fullName>
    </recommendedName>
</protein>
<accession>A0A6H2DM60</accession>
<feature type="signal peptide" evidence="1">
    <location>
        <begin position="1"/>
        <end position="22"/>
    </location>
</feature>
<dbReference type="Gene3D" id="2.30.30.140">
    <property type="match status" value="2"/>
</dbReference>
<dbReference type="RefSeq" id="WP_168818915.1">
    <property type="nucleotide sequence ID" value="NZ_CP051217.1"/>
</dbReference>
<dbReference type="PROSITE" id="PS50304">
    <property type="entry name" value="TUDOR"/>
    <property type="match status" value="1"/>
</dbReference>
<dbReference type="AlphaFoldDB" id="A0A6H2DM60"/>
<evidence type="ECO:0000256" key="1">
    <source>
        <dbReference type="SAM" id="SignalP"/>
    </source>
</evidence>
<gene>
    <name evidence="3" type="ORF">HF685_07065</name>
</gene>
<dbReference type="EMBL" id="CP051217">
    <property type="protein sequence ID" value="QJB69073.1"/>
    <property type="molecule type" value="Genomic_DNA"/>
</dbReference>